<name>A0A1X0ND82_9PSED</name>
<dbReference type="RefSeq" id="WP_083181062.1">
    <property type="nucleotide sequence ID" value="NZ_CBCRZR010000028.1"/>
</dbReference>
<gene>
    <name evidence="1" type="ORF">BZK31_01950</name>
</gene>
<dbReference type="EMBL" id="MUIO01000005">
    <property type="protein sequence ID" value="ORC61829.1"/>
    <property type="molecule type" value="Genomic_DNA"/>
</dbReference>
<dbReference type="AlphaFoldDB" id="A0A1X0ND82"/>
<evidence type="ECO:0000313" key="1">
    <source>
        <dbReference type="EMBL" id="ORC61829.1"/>
    </source>
</evidence>
<protein>
    <submittedName>
        <fullName evidence="1">Uncharacterized protein</fullName>
    </submittedName>
</protein>
<dbReference type="OrthoDB" id="6907215at2"/>
<dbReference type="Proteomes" id="UP000192815">
    <property type="component" value="Unassembled WGS sequence"/>
</dbReference>
<keyword evidence="2" id="KW-1185">Reference proteome</keyword>
<organism evidence="1 2">
    <name type="scientific">Pseudomonas floridensis</name>
    <dbReference type="NCBI Taxonomy" id="1958950"/>
    <lineage>
        <taxon>Bacteria</taxon>
        <taxon>Pseudomonadati</taxon>
        <taxon>Pseudomonadota</taxon>
        <taxon>Gammaproteobacteria</taxon>
        <taxon>Pseudomonadales</taxon>
        <taxon>Pseudomonadaceae</taxon>
        <taxon>Pseudomonas</taxon>
    </lineage>
</organism>
<comment type="caution">
    <text evidence="1">The sequence shown here is derived from an EMBL/GenBank/DDBJ whole genome shotgun (WGS) entry which is preliminary data.</text>
</comment>
<accession>A0A1X0ND82</accession>
<sequence length="113" mass="12870">MKSHYQAAFIVPVGASKIFGEYGWEFESARRLSDSLPEQLANRLKLELSDEYTGVRKFIGDMINMSVFLDEHNEIETLYFQVFGDTLSALENAFSGKDFAYEAELFIPGNVEK</sequence>
<reference evidence="2" key="1">
    <citation type="submission" date="2017-02" db="EMBL/GenBank/DDBJ databases">
        <title>Pseudomonas floridae sp. nov., a novel pathogenic bacterial species isolated from tomato.</title>
        <authorList>
            <person name="Timilsina S."/>
            <person name="Vallad G.E."/>
            <person name="Jones J.B."/>
        </authorList>
    </citation>
    <scope>NUCLEOTIDE SEQUENCE [LARGE SCALE GENOMIC DNA]</scope>
    <source>
        <strain evidence="2">GEV388</strain>
    </source>
</reference>
<evidence type="ECO:0000313" key="2">
    <source>
        <dbReference type="Proteomes" id="UP000192815"/>
    </source>
</evidence>
<proteinExistence type="predicted"/>